<dbReference type="InterPro" id="IPR050341">
    <property type="entry name" value="PP1_catalytic_subunit"/>
</dbReference>
<protein>
    <recommendedName>
        <fullName evidence="3">Serine/threonine specific protein phosphatases domain-containing protein</fullName>
    </recommendedName>
</protein>
<dbReference type="EMBL" id="CANHGI010000005">
    <property type="protein sequence ID" value="CAI5452867.1"/>
    <property type="molecule type" value="Genomic_DNA"/>
</dbReference>
<dbReference type="SUPFAM" id="SSF56300">
    <property type="entry name" value="Metallo-dependent phosphatases"/>
    <property type="match status" value="1"/>
</dbReference>
<dbReference type="GO" id="GO:0005737">
    <property type="term" value="C:cytoplasm"/>
    <property type="evidence" value="ECO:0007669"/>
    <property type="project" value="TreeGrafter"/>
</dbReference>
<accession>A0A9P1IX72</accession>
<keyword evidence="1" id="KW-1133">Transmembrane helix</keyword>
<keyword evidence="1" id="KW-0472">Membrane</keyword>
<evidence type="ECO:0000313" key="4">
    <source>
        <dbReference type="EMBL" id="CAI5452867.1"/>
    </source>
</evidence>
<dbReference type="OrthoDB" id="5860751at2759"/>
<dbReference type="Proteomes" id="UP001152747">
    <property type="component" value="Unassembled WGS sequence"/>
</dbReference>
<dbReference type="SMART" id="SM00156">
    <property type="entry name" value="PP2Ac"/>
    <property type="match status" value="1"/>
</dbReference>
<proteinExistence type="predicted"/>
<keyword evidence="2" id="KW-0732">Signal</keyword>
<dbReference type="InterPro" id="IPR029052">
    <property type="entry name" value="Metallo-depent_PP-like"/>
</dbReference>
<evidence type="ECO:0000256" key="1">
    <source>
        <dbReference type="SAM" id="Phobius"/>
    </source>
</evidence>
<dbReference type="InterPro" id="IPR004843">
    <property type="entry name" value="Calcineurin-like_PHP"/>
</dbReference>
<evidence type="ECO:0000259" key="3">
    <source>
        <dbReference type="SMART" id="SM00156"/>
    </source>
</evidence>
<dbReference type="PRINTS" id="PR00114">
    <property type="entry name" value="STPHPHTASE"/>
</dbReference>
<keyword evidence="1" id="KW-0812">Transmembrane</keyword>
<dbReference type="Gene3D" id="3.60.21.10">
    <property type="match status" value="1"/>
</dbReference>
<sequence length="586" mass="67303">MEKHRIKFKTFLLIFVLLLFQFPTYLAEDVGVRTCSNSYDAKDAEKYECKTACVAKHAQDRTLDKINGYPYLMNRYGCEGRVYYGNLNSTKCDFNYSGGFTYAFRYKIFDKTTNGEIVVEKLCCWFEHCNNRAQNVKQKFLLNPKADSYRSISNAMVSSYVYFSILIFGLILMAMTIVYQFIRSFGKRVRVKLADYYDETDNLLKELSEFDEEKIIDTKLKVTGLLNIKQLSRILAQFPEEETVIRKSTTMSTESTASQRVKAKNNNQTTKKQLVVRIEKPLLSYTDGYGHDLYSVNRIVTTPRGLLYRMVEHGPFQYPFDVMELLQLFEETSYIVATEPTLMKLEAGITIIGDIRGRYMDLHRWLKLTGWPPNNKLLFLGGMIDNKEEGSLETIALICALKVRFPRHVHMIRGVPEASPFRIEDRFDPRITRTIQTAAMRMFSNLSLAATIGNSILAVSSGFSALIRNKRNFGSIQKPIQLDSSSTIEKDLIFNKPSPVVRMYRNNPDSEGQWFGERAVIRACKLTDCQVIVRSHSTVPFGYLPVWKHRLITIFSAPCYGQQYGSVLSVSPEMQVTPLIMKSHVK</sequence>
<dbReference type="AlphaFoldDB" id="A0A9P1IX72"/>
<feature type="transmembrane region" description="Helical" evidence="1">
    <location>
        <begin position="160"/>
        <end position="182"/>
    </location>
</feature>
<dbReference type="PANTHER" id="PTHR11668">
    <property type="entry name" value="SERINE/THREONINE PROTEIN PHOSPHATASE"/>
    <property type="match status" value="1"/>
</dbReference>
<dbReference type="PANTHER" id="PTHR11668:SF290">
    <property type="entry name" value="SERINE_THREONINE SPECIFIC PROTEIN PHOSPHATASES DOMAIN-CONTAINING PROTEIN"/>
    <property type="match status" value="1"/>
</dbReference>
<keyword evidence="5" id="KW-1185">Reference proteome</keyword>
<evidence type="ECO:0000256" key="2">
    <source>
        <dbReference type="SAM" id="SignalP"/>
    </source>
</evidence>
<dbReference type="CDD" id="cd00144">
    <property type="entry name" value="MPP_PPP_family"/>
    <property type="match status" value="1"/>
</dbReference>
<dbReference type="GO" id="GO:0005634">
    <property type="term" value="C:nucleus"/>
    <property type="evidence" value="ECO:0007669"/>
    <property type="project" value="TreeGrafter"/>
</dbReference>
<feature type="signal peptide" evidence="2">
    <location>
        <begin position="1"/>
        <end position="27"/>
    </location>
</feature>
<organism evidence="4 5">
    <name type="scientific">Caenorhabditis angaria</name>
    <dbReference type="NCBI Taxonomy" id="860376"/>
    <lineage>
        <taxon>Eukaryota</taxon>
        <taxon>Metazoa</taxon>
        <taxon>Ecdysozoa</taxon>
        <taxon>Nematoda</taxon>
        <taxon>Chromadorea</taxon>
        <taxon>Rhabditida</taxon>
        <taxon>Rhabditina</taxon>
        <taxon>Rhabditomorpha</taxon>
        <taxon>Rhabditoidea</taxon>
        <taxon>Rhabditidae</taxon>
        <taxon>Peloderinae</taxon>
        <taxon>Caenorhabditis</taxon>
    </lineage>
</organism>
<dbReference type="Pfam" id="PF00149">
    <property type="entry name" value="Metallophos"/>
    <property type="match status" value="1"/>
</dbReference>
<gene>
    <name evidence="4" type="ORF">CAMP_LOCUS15504</name>
</gene>
<evidence type="ECO:0000313" key="5">
    <source>
        <dbReference type="Proteomes" id="UP001152747"/>
    </source>
</evidence>
<dbReference type="InterPro" id="IPR006186">
    <property type="entry name" value="Ser/Thr-sp_prot-phosphatase"/>
</dbReference>
<feature type="domain" description="Serine/threonine specific protein phosphatases" evidence="3">
    <location>
        <begin position="320"/>
        <end position="585"/>
    </location>
</feature>
<feature type="chain" id="PRO_5040331561" description="Serine/threonine specific protein phosphatases domain-containing protein" evidence="2">
    <location>
        <begin position="28"/>
        <end position="586"/>
    </location>
</feature>
<dbReference type="GO" id="GO:0004722">
    <property type="term" value="F:protein serine/threonine phosphatase activity"/>
    <property type="evidence" value="ECO:0007669"/>
    <property type="project" value="TreeGrafter"/>
</dbReference>
<reference evidence="4" key="1">
    <citation type="submission" date="2022-11" db="EMBL/GenBank/DDBJ databases">
        <authorList>
            <person name="Kikuchi T."/>
        </authorList>
    </citation>
    <scope>NUCLEOTIDE SEQUENCE</scope>
    <source>
        <strain evidence="4">PS1010</strain>
    </source>
</reference>
<comment type="caution">
    <text evidence="4">The sequence shown here is derived from an EMBL/GenBank/DDBJ whole genome shotgun (WGS) entry which is preliminary data.</text>
</comment>
<name>A0A9P1IX72_9PELO</name>